<dbReference type="Proteomes" id="UP000054144">
    <property type="component" value="Unassembled WGS sequence"/>
</dbReference>
<proteinExistence type="predicted"/>
<dbReference type="OrthoDB" id="3224400at2759"/>
<feature type="non-terminal residue" evidence="2">
    <location>
        <position position="1"/>
    </location>
</feature>
<evidence type="ECO:0000256" key="1">
    <source>
        <dbReference type="SAM" id="MobiDB-lite"/>
    </source>
</evidence>
<feature type="region of interest" description="Disordered" evidence="1">
    <location>
        <begin position="1"/>
        <end position="25"/>
    </location>
</feature>
<evidence type="ECO:0000313" key="3">
    <source>
        <dbReference type="Proteomes" id="UP000054144"/>
    </source>
</evidence>
<sequence>SSSDKPAGSSPLTSPGRHASTTAKPLSELIDQHFSHFEHQKEIVGPFGEETLRDQSFEQELGQKLLDIILEAHAWSAARPKHESQVAVARYEKKIAEVMEAEKQQGTSMP</sequence>
<dbReference type="AlphaFoldDB" id="A0A0D7A9D1"/>
<protein>
    <submittedName>
        <fullName evidence="2">Uncharacterized protein</fullName>
    </submittedName>
</protein>
<evidence type="ECO:0000313" key="2">
    <source>
        <dbReference type="EMBL" id="KIY47418.1"/>
    </source>
</evidence>
<keyword evidence="3" id="KW-1185">Reference proteome</keyword>
<accession>A0A0D7A9D1</accession>
<name>A0A0D7A9D1_9AGAR</name>
<gene>
    <name evidence="2" type="ORF">FISHEDRAFT_30171</name>
</gene>
<dbReference type="EMBL" id="KN881942">
    <property type="protein sequence ID" value="KIY47418.1"/>
    <property type="molecule type" value="Genomic_DNA"/>
</dbReference>
<reference evidence="2 3" key="1">
    <citation type="journal article" date="2015" name="Fungal Genet. Biol.">
        <title>Evolution of novel wood decay mechanisms in Agaricales revealed by the genome sequences of Fistulina hepatica and Cylindrobasidium torrendii.</title>
        <authorList>
            <person name="Floudas D."/>
            <person name="Held B.W."/>
            <person name="Riley R."/>
            <person name="Nagy L.G."/>
            <person name="Koehler G."/>
            <person name="Ransdell A.S."/>
            <person name="Younus H."/>
            <person name="Chow J."/>
            <person name="Chiniquy J."/>
            <person name="Lipzen A."/>
            <person name="Tritt A."/>
            <person name="Sun H."/>
            <person name="Haridas S."/>
            <person name="LaButti K."/>
            <person name="Ohm R.A."/>
            <person name="Kues U."/>
            <person name="Blanchette R.A."/>
            <person name="Grigoriev I.V."/>
            <person name="Minto R.E."/>
            <person name="Hibbett D.S."/>
        </authorList>
    </citation>
    <scope>NUCLEOTIDE SEQUENCE [LARGE SCALE GENOMIC DNA]</scope>
    <source>
        <strain evidence="2 3">ATCC 64428</strain>
    </source>
</reference>
<feature type="non-terminal residue" evidence="2">
    <location>
        <position position="110"/>
    </location>
</feature>
<organism evidence="2 3">
    <name type="scientific">Fistulina hepatica ATCC 64428</name>
    <dbReference type="NCBI Taxonomy" id="1128425"/>
    <lineage>
        <taxon>Eukaryota</taxon>
        <taxon>Fungi</taxon>
        <taxon>Dikarya</taxon>
        <taxon>Basidiomycota</taxon>
        <taxon>Agaricomycotina</taxon>
        <taxon>Agaricomycetes</taxon>
        <taxon>Agaricomycetidae</taxon>
        <taxon>Agaricales</taxon>
        <taxon>Fistulinaceae</taxon>
        <taxon>Fistulina</taxon>
    </lineage>
</organism>